<evidence type="ECO:0000313" key="2">
    <source>
        <dbReference type="Proteomes" id="UP000321570"/>
    </source>
</evidence>
<protein>
    <submittedName>
        <fullName evidence="1">Uncharacterized protein</fullName>
    </submittedName>
</protein>
<feature type="non-terminal residue" evidence="1">
    <location>
        <position position="1"/>
    </location>
</feature>
<feature type="non-terminal residue" evidence="1">
    <location>
        <position position="87"/>
    </location>
</feature>
<name>A0A564ZC94_HYMDI</name>
<proteinExistence type="predicted"/>
<sequence>EVPKNKAILRDRPEKSKILLEKITRNSQHSHKLNVKEDPRDQKNVLWASQLTRGVMFDQIGRVIQTDNITPNRLRPNQMPKIMWSLQ</sequence>
<evidence type="ECO:0000313" key="1">
    <source>
        <dbReference type="EMBL" id="VUZ56982.1"/>
    </source>
</evidence>
<keyword evidence="2" id="KW-1185">Reference proteome</keyword>
<dbReference type="AlphaFoldDB" id="A0A564ZC94"/>
<dbReference type="Proteomes" id="UP000321570">
    <property type="component" value="Unassembled WGS sequence"/>
</dbReference>
<organism evidence="1 2">
    <name type="scientific">Hymenolepis diminuta</name>
    <name type="common">Rat tapeworm</name>
    <dbReference type="NCBI Taxonomy" id="6216"/>
    <lineage>
        <taxon>Eukaryota</taxon>
        <taxon>Metazoa</taxon>
        <taxon>Spiralia</taxon>
        <taxon>Lophotrochozoa</taxon>
        <taxon>Platyhelminthes</taxon>
        <taxon>Cestoda</taxon>
        <taxon>Eucestoda</taxon>
        <taxon>Cyclophyllidea</taxon>
        <taxon>Hymenolepididae</taxon>
        <taxon>Hymenolepis</taxon>
    </lineage>
</organism>
<dbReference type="EMBL" id="CABIJS010000708">
    <property type="protein sequence ID" value="VUZ56982.1"/>
    <property type="molecule type" value="Genomic_DNA"/>
</dbReference>
<gene>
    <name evidence="1" type="ORF">WMSIL1_LOCUS14478</name>
</gene>
<reference evidence="1 2" key="1">
    <citation type="submission" date="2019-07" db="EMBL/GenBank/DDBJ databases">
        <authorList>
            <person name="Jastrzebski P J."/>
            <person name="Paukszto L."/>
            <person name="Jastrzebski P J."/>
        </authorList>
    </citation>
    <scope>NUCLEOTIDE SEQUENCE [LARGE SCALE GENOMIC DNA]</scope>
    <source>
        <strain evidence="1 2">WMS-il1</strain>
    </source>
</reference>
<accession>A0A564ZC94</accession>